<evidence type="ECO:0000313" key="1">
    <source>
        <dbReference type="EMBL" id="APS00355.1"/>
    </source>
</evidence>
<dbReference type="EMBL" id="CP016908">
    <property type="protein sequence ID" value="APS00355.1"/>
    <property type="molecule type" value="Genomic_DNA"/>
</dbReference>
<dbReference type="PANTHER" id="PTHR35609">
    <property type="entry name" value="MACRO DOMAIN-CONTAINING PROTEIN"/>
    <property type="match status" value="1"/>
</dbReference>
<organism evidence="1 2">
    <name type="scientific">Pajaroellobacter abortibovis</name>
    <dbReference type="NCBI Taxonomy" id="1882918"/>
    <lineage>
        <taxon>Bacteria</taxon>
        <taxon>Pseudomonadati</taxon>
        <taxon>Myxococcota</taxon>
        <taxon>Polyangia</taxon>
        <taxon>Polyangiales</taxon>
        <taxon>Polyangiaceae</taxon>
    </lineage>
</organism>
<dbReference type="Proteomes" id="UP000185544">
    <property type="component" value="Chromosome"/>
</dbReference>
<sequence>MFFSLREGFHPMNETIQEFNAYIEAPTYDPTVSQLAQTGIKRYQTLSSLQNARRAEGVGAGRTPNWIQDTFDQSEDEMITSLSQIPGPPTWTVASIDSAYQYWQKKNPPSSLDTTLPTLTMVKGVSVNFLHEVPLAKNSILQLASQFNFLESPNNQITPVSAYLYDSTQGPQGSIEAGAAALHRTAAVRAQKLHHALTMLLPANHQSYYQNGYLELFKIPDDQLSGVFNYVKQRVSKMRVLAQWVQCEASGRVQLQVFSAAPSYQGVSMPQDDSIGAQFCRFVVGTQYEVIGKLAVIRSLIAQQNVPVHLTLVGQGAFNNPPSVLKVALKRLADVIKGCPRVYVYLHAYNEAGQQKVRGVVDPSAFLFREMTREEFGCMSLPIS</sequence>
<name>A0A1L6MY74_9BACT</name>
<reference evidence="1 2" key="1">
    <citation type="submission" date="2016-08" db="EMBL/GenBank/DDBJ databases">
        <title>Identification and validation of antigenic proteins from Pajaroellobacter abortibovis using de-novo genome sequence assembly and reverse vaccinology.</title>
        <authorList>
            <person name="Welly B.T."/>
            <person name="Miller M.R."/>
            <person name="Stott J.L."/>
            <person name="Blanchard M.T."/>
            <person name="Islas-Trejo A.D."/>
            <person name="O'Rourke S.M."/>
            <person name="Young A.E."/>
            <person name="Medrano J.F."/>
            <person name="Van Eenennaam A.L."/>
        </authorList>
    </citation>
    <scope>NUCLEOTIDE SEQUENCE [LARGE SCALE GENOMIC DNA]</scope>
    <source>
        <strain evidence="1 2">BTF92-0548A/99-0131</strain>
    </source>
</reference>
<dbReference type="PANTHER" id="PTHR35609:SF1">
    <property type="entry name" value="MACRO DOMAIN-CONTAINING PROTEIN"/>
    <property type="match status" value="1"/>
</dbReference>
<keyword evidence="2" id="KW-1185">Reference proteome</keyword>
<accession>A0A1L6MY74</accession>
<evidence type="ECO:0000313" key="2">
    <source>
        <dbReference type="Proteomes" id="UP000185544"/>
    </source>
</evidence>
<gene>
    <name evidence="1" type="ORF">BCY86_06435</name>
</gene>
<dbReference type="KEGG" id="pabo:BCY86_06435"/>
<protein>
    <submittedName>
        <fullName evidence="1">Uncharacterized protein</fullName>
    </submittedName>
</protein>
<dbReference type="AlphaFoldDB" id="A0A1L6MY74"/>
<proteinExistence type="predicted"/>